<gene>
    <name evidence="2" type="ORF">ACFQ1M_07275</name>
</gene>
<reference evidence="3" key="1">
    <citation type="journal article" date="2019" name="Int. J. Syst. Evol. Microbiol.">
        <title>The Global Catalogue of Microorganisms (GCM) 10K type strain sequencing project: providing services to taxonomists for standard genome sequencing and annotation.</title>
        <authorList>
            <consortium name="The Broad Institute Genomics Platform"/>
            <consortium name="The Broad Institute Genome Sequencing Center for Infectious Disease"/>
            <person name="Wu L."/>
            <person name="Ma J."/>
        </authorList>
    </citation>
    <scope>NUCLEOTIDE SEQUENCE [LARGE SCALE GENOMIC DNA]</scope>
    <source>
        <strain evidence="3">CCUG 62952</strain>
    </source>
</reference>
<evidence type="ECO:0000313" key="2">
    <source>
        <dbReference type="EMBL" id="MFD0862003.1"/>
    </source>
</evidence>
<dbReference type="InterPro" id="IPR034660">
    <property type="entry name" value="DinB/YfiT-like"/>
</dbReference>
<dbReference type="SUPFAM" id="SSF109854">
    <property type="entry name" value="DinB/YfiT-like putative metalloenzymes"/>
    <property type="match status" value="1"/>
</dbReference>
<organism evidence="2 3">
    <name type="scientific">Sungkyunkwania multivorans</name>
    <dbReference type="NCBI Taxonomy" id="1173618"/>
    <lineage>
        <taxon>Bacteria</taxon>
        <taxon>Pseudomonadati</taxon>
        <taxon>Bacteroidota</taxon>
        <taxon>Flavobacteriia</taxon>
        <taxon>Flavobacteriales</taxon>
        <taxon>Flavobacteriaceae</taxon>
        <taxon>Sungkyunkwania</taxon>
    </lineage>
</organism>
<dbReference type="Gene3D" id="1.20.120.450">
    <property type="entry name" value="dinb family like domain"/>
    <property type="match status" value="1"/>
</dbReference>
<dbReference type="RefSeq" id="WP_386406084.1">
    <property type="nucleotide sequence ID" value="NZ_JBHTJH010000004.1"/>
</dbReference>
<dbReference type="Pfam" id="PF12867">
    <property type="entry name" value="DinB_2"/>
    <property type="match status" value="1"/>
</dbReference>
<name>A0ABW3CW74_9FLAO</name>
<comment type="caution">
    <text evidence="2">The sequence shown here is derived from an EMBL/GenBank/DDBJ whole genome shotgun (WGS) entry which is preliminary data.</text>
</comment>
<proteinExistence type="predicted"/>
<dbReference type="Proteomes" id="UP001596978">
    <property type="component" value="Unassembled WGS sequence"/>
</dbReference>
<keyword evidence="3" id="KW-1185">Reference proteome</keyword>
<sequence>MTTKDLQPNEFHEYYGRYIDKVDDNCPLIEAFENGKANVTDFFGTIPKAKQQFRYATDKWSIKEVFQHLIDTERIFMYRCFRIARNDKTPLAGFDQNVYIAPSAADQKSMYALLAEFEAVRDHSISLLKSLSEDDLASIGNSNGSPMSGRAAAFVIPGHEIWHMDVVKEKYL</sequence>
<protein>
    <submittedName>
        <fullName evidence="2">DinB family protein</fullName>
    </submittedName>
</protein>
<feature type="domain" description="DinB-like" evidence="1">
    <location>
        <begin position="32"/>
        <end position="164"/>
    </location>
</feature>
<dbReference type="EMBL" id="JBHTJH010000004">
    <property type="protein sequence ID" value="MFD0862003.1"/>
    <property type="molecule type" value="Genomic_DNA"/>
</dbReference>
<evidence type="ECO:0000313" key="3">
    <source>
        <dbReference type="Proteomes" id="UP001596978"/>
    </source>
</evidence>
<accession>A0ABW3CW74</accession>
<dbReference type="InterPro" id="IPR024775">
    <property type="entry name" value="DinB-like"/>
</dbReference>
<evidence type="ECO:0000259" key="1">
    <source>
        <dbReference type="Pfam" id="PF12867"/>
    </source>
</evidence>